<dbReference type="EMBL" id="BLXT01001319">
    <property type="protein sequence ID" value="GFN84433.1"/>
    <property type="molecule type" value="Genomic_DNA"/>
</dbReference>
<accession>A0AAV3YN54</accession>
<organism evidence="1 2">
    <name type="scientific">Plakobranchus ocellatus</name>
    <dbReference type="NCBI Taxonomy" id="259542"/>
    <lineage>
        <taxon>Eukaryota</taxon>
        <taxon>Metazoa</taxon>
        <taxon>Spiralia</taxon>
        <taxon>Lophotrochozoa</taxon>
        <taxon>Mollusca</taxon>
        <taxon>Gastropoda</taxon>
        <taxon>Heterobranchia</taxon>
        <taxon>Euthyneura</taxon>
        <taxon>Panpulmonata</taxon>
        <taxon>Sacoglossa</taxon>
        <taxon>Placobranchoidea</taxon>
        <taxon>Plakobranchidae</taxon>
        <taxon>Plakobranchus</taxon>
    </lineage>
</organism>
<gene>
    <name evidence="1" type="ORF">PoB_001093900</name>
</gene>
<proteinExistence type="predicted"/>
<protein>
    <submittedName>
        <fullName evidence="1">Uncharacterized protein</fullName>
    </submittedName>
</protein>
<name>A0AAV3YN54_9GAST</name>
<dbReference type="Proteomes" id="UP000735302">
    <property type="component" value="Unassembled WGS sequence"/>
</dbReference>
<evidence type="ECO:0000313" key="2">
    <source>
        <dbReference type="Proteomes" id="UP000735302"/>
    </source>
</evidence>
<dbReference type="AlphaFoldDB" id="A0AAV3YN54"/>
<keyword evidence="2" id="KW-1185">Reference proteome</keyword>
<sequence>MSSLDDADAEIVALEISDLAPDLRIFAQRPVYISIKSGRSEADVTPGLSNLGWDGDIVCSSRVVYENCVIVAIVRNTSDLRICKPALKKSSESSPLLSLLNRAVCYNYLGRSRDLLFMTFGV</sequence>
<evidence type="ECO:0000313" key="1">
    <source>
        <dbReference type="EMBL" id="GFN84433.1"/>
    </source>
</evidence>
<comment type="caution">
    <text evidence="1">The sequence shown here is derived from an EMBL/GenBank/DDBJ whole genome shotgun (WGS) entry which is preliminary data.</text>
</comment>
<reference evidence="1 2" key="1">
    <citation type="journal article" date="2021" name="Elife">
        <title>Chloroplast acquisition without the gene transfer in kleptoplastic sea slugs, Plakobranchus ocellatus.</title>
        <authorList>
            <person name="Maeda T."/>
            <person name="Takahashi S."/>
            <person name="Yoshida T."/>
            <person name="Shimamura S."/>
            <person name="Takaki Y."/>
            <person name="Nagai Y."/>
            <person name="Toyoda A."/>
            <person name="Suzuki Y."/>
            <person name="Arimoto A."/>
            <person name="Ishii H."/>
            <person name="Satoh N."/>
            <person name="Nishiyama T."/>
            <person name="Hasebe M."/>
            <person name="Maruyama T."/>
            <person name="Minagawa J."/>
            <person name="Obokata J."/>
            <person name="Shigenobu S."/>
        </authorList>
    </citation>
    <scope>NUCLEOTIDE SEQUENCE [LARGE SCALE GENOMIC DNA]</scope>
</reference>